<protein>
    <submittedName>
        <fullName evidence="4">Lipase_3 domain-containing protein</fullName>
    </submittedName>
</protein>
<reference evidence="2 3" key="2">
    <citation type="submission" date="2018-11" db="EMBL/GenBank/DDBJ databases">
        <authorList>
            <consortium name="Pathogen Informatics"/>
        </authorList>
    </citation>
    <scope>NUCLEOTIDE SEQUENCE [LARGE SCALE GENOMIC DNA]</scope>
</reference>
<dbReference type="STRING" id="27835.A0A0N4Y0B9"/>
<evidence type="ECO:0000259" key="1">
    <source>
        <dbReference type="Pfam" id="PF01764"/>
    </source>
</evidence>
<dbReference type="Pfam" id="PF01764">
    <property type="entry name" value="Lipase_3"/>
    <property type="match status" value="1"/>
</dbReference>
<dbReference type="GO" id="GO:0006629">
    <property type="term" value="P:lipid metabolic process"/>
    <property type="evidence" value="ECO:0007669"/>
    <property type="project" value="InterPro"/>
</dbReference>
<keyword evidence="3" id="KW-1185">Reference proteome</keyword>
<dbReference type="InterPro" id="IPR029058">
    <property type="entry name" value="AB_hydrolase_fold"/>
</dbReference>
<gene>
    <name evidence="2" type="ORF">NBR_LOCUS8960</name>
</gene>
<name>A0A0N4Y0B9_NIPBR</name>
<dbReference type="InterPro" id="IPR002921">
    <property type="entry name" value="Fungal_lipase-type"/>
</dbReference>
<evidence type="ECO:0000313" key="2">
    <source>
        <dbReference type="EMBL" id="VDL72549.1"/>
    </source>
</evidence>
<proteinExistence type="predicted"/>
<dbReference type="OMA" id="NTTMDAT"/>
<dbReference type="AlphaFoldDB" id="A0A0N4Y0B9"/>
<dbReference type="Proteomes" id="UP000271162">
    <property type="component" value="Unassembled WGS sequence"/>
</dbReference>
<dbReference type="PANTHER" id="PTHR45908">
    <property type="entry name" value="PROTEIN CBG11750-RELATED"/>
    <property type="match status" value="1"/>
</dbReference>
<dbReference type="Gene3D" id="3.40.50.1820">
    <property type="entry name" value="alpha/beta hydrolase"/>
    <property type="match status" value="1"/>
</dbReference>
<evidence type="ECO:0000313" key="3">
    <source>
        <dbReference type="Proteomes" id="UP000271162"/>
    </source>
</evidence>
<feature type="domain" description="Fungal lipase-type" evidence="1">
    <location>
        <begin position="38"/>
        <end position="153"/>
    </location>
</feature>
<dbReference type="WBParaSite" id="NBR_0000895901-mRNA-1">
    <property type="protein sequence ID" value="NBR_0000895901-mRNA-1"/>
    <property type="gene ID" value="NBR_0000895901"/>
</dbReference>
<dbReference type="SUPFAM" id="SSF53474">
    <property type="entry name" value="alpha/beta-Hydrolases"/>
    <property type="match status" value="1"/>
</dbReference>
<organism evidence="4">
    <name type="scientific">Nippostrongylus brasiliensis</name>
    <name type="common">Rat hookworm</name>
    <dbReference type="NCBI Taxonomy" id="27835"/>
    <lineage>
        <taxon>Eukaryota</taxon>
        <taxon>Metazoa</taxon>
        <taxon>Ecdysozoa</taxon>
        <taxon>Nematoda</taxon>
        <taxon>Chromadorea</taxon>
        <taxon>Rhabditida</taxon>
        <taxon>Rhabditina</taxon>
        <taxon>Rhabditomorpha</taxon>
        <taxon>Strongyloidea</taxon>
        <taxon>Heligmosomidae</taxon>
        <taxon>Nippostrongylus</taxon>
    </lineage>
</organism>
<reference evidence="4" key="1">
    <citation type="submission" date="2017-02" db="UniProtKB">
        <authorList>
            <consortium name="WormBaseParasite"/>
        </authorList>
    </citation>
    <scope>IDENTIFICATION</scope>
</reference>
<evidence type="ECO:0000313" key="4">
    <source>
        <dbReference type="WBParaSite" id="NBR_0000895901-mRNA-1"/>
    </source>
</evidence>
<sequence length="207" mass="22825">MYRNAQFLRGLVASCDSFSVTKCYAFLALLHEEKAVAIGFRGSNDALQLLAQGGSVFNDMQEFMAGGFVSSYFFNAFSALWNDSLNDEFVKLRAQYPDYQVWIAGHSLGGAIANMCASHIVAGGYIEPGNVKLATFGEPRTGDKYYAAAHDILIYYKASMKYGAQYKVCKELEDSRCSNGLWFANSIDDHTSYFEVSVSGYGIRGCT</sequence>
<dbReference type="EMBL" id="UYSL01020072">
    <property type="protein sequence ID" value="VDL72549.1"/>
    <property type="molecule type" value="Genomic_DNA"/>
</dbReference>
<dbReference type="CDD" id="cd00519">
    <property type="entry name" value="Lipase_3"/>
    <property type="match status" value="1"/>
</dbReference>
<accession>A0A0N4Y0B9</accession>